<dbReference type="SUPFAM" id="SSF55174">
    <property type="entry name" value="Alpha-L RNA-binding motif"/>
    <property type="match status" value="1"/>
</dbReference>
<name>A0A839SRJ4_9PROT</name>
<evidence type="ECO:0000313" key="5">
    <source>
        <dbReference type="Proteomes" id="UP000581135"/>
    </source>
</evidence>
<feature type="region of interest" description="Disordered" evidence="2">
    <location>
        <begin position="80"/>
        <end position="128"/>
    </location>
</feature>
<dbReference type="InterPro" id="IPR002942">
    <property type="entry name" value="S4_RNA-bd"/>
</dbReference>
<evidence type="ECO:0000256" key="2">
    <source>
        <dbReference type="SAM" id="MobiDB-lite"/>
    </source>
</evidence>
<dbReference type="AlphaFoldDB" id="A0A839SRJ4"/>
<dbReference type="EMBL" id="JACHXA010000001">
    <property type="protein sequence ID" value="MBB3063976.1"/>
    <property type="molecule type" value="Genomic_DNA"/>
</dbReference>
<dbReference type="CDD" id="cd00165">
    <property type="entry name" value="S4"/>
    <property type="match status" value="1"/>
</dbReference>
<dbReference type="RefSeq" id="WP_183414791.1">
    <property type="nucleotide sequence ID" value="NZ_JACHXA010000001.1"/>
</dbReference>
<keyword evidence="1" id="KW-0694">RNA-binding</keyword>
<protein>
    <submittedName>
        <fullName evidence="4">Ribosome-associated heat shock protein Hsp15</fullName>
    </submittedName>
</protein>
<dbReference type="Pfam" id="PF01479">
    <property type="entry name" value="S4"/>
    <property type="match status" value="1"/>
</dbReference>
<dbReference type="GO" id="GO:0003723">
    <property type="term" value="F:RNA binding"/>
    <property type="evidence" value="ECO:0007669"/>
    <property type="project" value="UniProtKB-KW"/>
</dbReference>
<evidence type="ECO:0000313" key="4">
    <source>
        <dbReference type="EMBL" id="MBB3063976.1"/>
    </source>
</evidence>
<keyword evidence="4" id="KW-0346">Stress response</keyword>
<reference evidence="4 5" key="1">
    <citation type="submission" date="2020-08" db="EMBL/GenBank/DDBJ databases">
        <title>Genomic Encyclopedia of Type Strains, Phase III (KMG-III): the genomes of soil and plant-associated and newly described type strains.</title>
        <authorList>
            <person name="Whitman W."/>
        </authorList>
    </citation>
    <scope>NUCLEOTIDE SEQUENCE [LARGE SCALE GENOMIC DNA]</scope>
    <source>
        <strain evidence="4 5">CECT 8803</strain>
    </source>
</reference>
<feature type="compositionally biased region" description="Basic and acidic residues" evidence="2">
    <location>
        <begin position="119"/>
        <end position="128"/>
    </location>
</feature>
<evidence type="ECO:0000259" key="3">
    <source>
        <dbReference type="Pfam" id="PF01479"/>
    </source>
</evidence>
<dbReference type="PROSITE" id="PS50889">
    <property type="entry name" value="S4"/>
    <property type="match status" value="1"/>
</dbReference>
<dbReference type="Proteomes" id="UP000581135">
    <property type="component" value="Unassembled WGS sequence"/>
</dbReference>
<sequence>MTIQSQRLDKWLWGARFFKTRSLATKQCHAGGMRVDGTLTLKAHHLLRGGEVLTFRQGDHIRVIRVLALAERRGPASEAQMLYEDLSPPETQTRLPADRALASGARDRGSGRPTKKDRRQISKLKEDL</sequence>
<evidence type="ECO:0000256" key="1">
    <source>
        <dbReference type="PROSITE-ProRule" id="PRU00182"/>
    </source>
</evidence>
<gene>
    <name evidence="4" type="ORF">FHR98_000241</name>
</gene>
<comment type="caution">
    <text evidence="4">The sequence shown here is derived from an EMBL/GenBank/DDBJ whole genome shotgun (WGS) entry which is preliminary data.</text>
</comment>
<dbReference type="InterPro" id="IPR036986">
    <property type="entry name" value="S4_RNA-bd_sf"/>
</dbReference>
<keyword evidence="5" id="KW-1185">Reference proteome</keyword>
<feature type="domain" description="RNA-binding S4" evidence="3">
    <location>
        <begin position="6"/>
        <end position="52"/>
    </location>
</feature>
<proteinExistence type="predicted"/>
<accession>A0A839SRJ4</accession>
<dbReference type="Gene3D" id="3.10.290.10">
    <property type="entry name" value="RNA-binding S4 domain"/>
    <property type="match status" value="1"/>
</dbReference>
<organism evidence="4 5">
    <name type="scientific">Limibacillus halophilus</name>
    <dbReference type="NCBI Taxonomy" id="1579333"/>
    <lineage>
        <taxon>Bacteria</taxon>
        <taxon>Pseudomonadati</taxon>
        <taxon>Pseudomonadota</taxon>
        <taxon>Alphaproteobacteria</taxon>
        <taxon>Rhodospirillales</taxon>
        <taxon>Rhodovibrionaceae</taxon>
        <taxon>Limibacillus</taxon>
    </lineage>
</organism>